<dbReference type="AlphaFoldDB" id="A0A380ENY1"/>
<accession>A0A380ENY1</accession>
<evidence type="ECO:0000313" key="1">
    <source>
        <dbReference type="EMBL" id="SUL37674.1"/>
    </source>
</evidence>
<evidence type="ECO:0000313" key="2">
    <source>
        <dbReference type="Proteomes" id="UP000254116"/>
    </source>
</evidence>
<reference evidence="1 2" key="1">
    <citation type="submission" date="2018-06" db="EMBL/GenBank/DDBJ databases">
        <authorList>
            <consortium name="Pathogen Informatics"/>
            <person name="Doyle S."/>
        </authorList>
    </citation>
    <scope>NUCLEOTIDE SEQUENCE [LARGE SCALE GENOMIC DNA]</scope>
    <source>
        <strain evidence="1 2">NCTC10702</strain>
    </source>
</reference>
<name>A0A380ENY1_STAAU</name>
<sequence>MRILVKPYLVNTDGKSFKAYKRSSDIVEFMLSKDDILRHSYELVQGLRKDLRLCNGLNLLIV</sequence>
<protein>
    <submittedName>
        <fullName evidence="1">Transposase</fullName>
    </submittedName>
</protein>
<proteinExistence type="predicted"/>
<dbReference type="Proteomes" id="UP000254116">
    <property type="component" value="Unassembled WGS sequence"/>
</dbReference>
<dbReference type="EMBL" id="UHBY01000003">
    <property type="protein sequence ID" value="SUL37674.1"/>
    <property type="molecule type" value="Genomic_DNA"/>
</dbReference>
<gene>
    <name evidence="1" type="ORF">NCTC10702_03689</name>
</gene>
<organism evidence="1 2">
    <name type="scientific">Staphylococcus aureus</name>
    <dbReference type="NCBI Taxonomy" id="1280"/>
    <lineage>
        <taxon>Bacteria</taxon>
        <taxon>Bacillati</taxon>
        <taxon>Bacillota</taxon>
        <taxon>Bacilli</taxon>
        <taxon>Bacillales</taxon>
        <taxon>Staphylococcaceae</taxon>
        <taxon>Staphylococcus</taxon>
    </lineage>
</organism>